<evidence type="ECO:0000313" key="2">
    <source>
        <dbReference type="EMBL" id="HCK02241.1"/>
    </source>
</evidence>
<dbReference type="Pfam" id="PF14526">
    <property type="entry name" value="Cass2"/>
    <property type="match status" value="1"/>
</dbReference>
<accession>A0A7G2JLN1</accession>
<dbReference type="PANTHER" id="PTHR36444">
    <property type="entry name" value="TRANSCRIPTIONAL REGULATOR PROTEIN YOBU-RELATED"/>
    <property type="match status" value="1"/>
</dbReference>
<dbReference type="SUPFAM" id="SSF55136">
    <property type="entry name" value="Probable bacterial effector-binding domain"/>
    <property type="match status" value="1"/>
</dbReference>
<reference evidence="2 3" key="1">
    <citation type="journal article" date="2018" name="Nat. Biotechnol.">
        <title>A standardized bacterial taxonomy based on genome phylogeny substantially revises the tree of life.</title>
        <authorList>
            <person name="Parks D.H."/>
            <person name="Chuvochina M."/>
            <person name="Waite D.W."/>
            <person name="Rinke C."/>
            <person name="Skarshewski A."/>
            <person name="Chaumeil P.A."/>
            <person name="Hugenholtz P."/>
        </authorList>
    </citation>
    <scope>NUCLEOTIDE SEQUENCE [LARGE SCALE GENOMIC DNA]</scope>
    <source>
        <strain evidence="2">UBA11264</strain>
    </source>
</reference>
<name>A0A7G2JLN1_9GAMM</name>
<dbReference type="PANTHER" id="PTHR36444:SF2">
    <property type="entry name" value="TRANSCRIPTIONAL REGULATOR PROTEIN YOBU-RELATED"/>
    <property type="match status" value="1"/>
</dbReference>
<sequence>MKPRKILVSRKLVSGLTVRSKNQDEFNPETAKIAGLWQDFFAKNLADNVPHRLPNTPLVGVYSNYASDVNDYYDATAGVLVNQPNADFSNVVLHGGQYLVFEARGKMPEAIIEAWDGVWKYFEQRDDIVRSYLSDFELFTGPEEVQIHVGIIA</sequence>
<protein>
    <submittedName>
        <fullName evidence="2">AraC family transcriptional regulator</fullName>
    </submittedName>
</protein>
<dbReference type="InterPro" id="IPR011256">
    <property type="entry name" value="Reg_factor_effector_dom_sf"/>
</dbReference>
<proteinExistence type="predicted"/>
<dbReference type="SMART" id="SM00871">
    <property type="entry name" value="AraC_E_bind"/>
    <property type="match status" value="1"/>
</dbReference>
<dbReference type="InterPro" id="IPR010499">
    <property type="entry name" value="AraC_E-bd"/>
</dbReference>
<dbReference type="EMBL" id="DPSM01000028">
    <property type="protein sequence ID" value="HCK02241.1"/>
    <property type="molecule type" value="Genomic_DNA"/>
</dbReference>
<dbReference type="Proteomes" id="UP000262210">
    <property type="component" value="Unassembled WGS sequence"/>
</dbReference>
<dbReference type="AlphaFoldDB" id="A0A7G2JLN1"/>
<dbReference type="InterPro" id="IPR029441">
    <property type="entry name" value="Cass2"/>
</dbReference>
<dbReference type="GeneID" id="75281832"/>
<feature type="domain" description="AraC effector-binding" evidence="1">
    <location>
        <begin position="1"/>
        <end position="152"/>
    </location>
</feature>
<comment type="caution">
    <text evidence="2">The sequence shown here is derived from an EMBL/GenBank/DDBJ whole genome shotgun (WGS) entry which is preliminary data.</text>
</comment>
<dbReference type="Gene3D" id="3.20.80.10">
    <property type="entry name" value="Regulatory factor, effector binding domain"/>
    <property type="match status" value="1"/>
</dbReference>
<dbReference type="InterPro" id="IPR053182">
    <property type="entry name" value="YobU-like_regulator"/>
</dbReference>
<organism evidence="2 3">
    <name type="scientific">Serratia grimesii</name>
    <dbReference type="NCBI Taxonomy" id="82995"/>
    <lineage>
        <taxon>Bacteria</taxon>
        <taxon>Pseudomonadati</taxon>
        <taxon>Pseudomonadota</taxon>
        <taxon>Gammaproteobacteria</taxon>
        <taxon>Enterobacterales</taxon>
        <taxon>Yersiniaceae</taxon>
        <taxon>Serratia</taxon>
    </lineage>
</organism>
<evidence type="ECO:0000313" key="3">
    <source>
        <dbReference type="Proteomes" id="UP000262210"/>
    </source>
</evidence>
<gene>
    <name evidence="2" type="ORF">DHV72_19785</name>
</gene>
<evidence type="ECO:0000259" key="1">
    <source>
        <dbReference type="SMART" id="SM00871"/>
    </source>
</evidence>
<dbReference type="RefSeq" id="WP_061807615.1">
    <property type="nucleotide sequence ID" value="NZ_CAMIQM010000001.1"/>
</dbReference>